<reference evidence="3" key="1">
    <citation type="journal article" date="2019" name="Int. J. Syst. Evol. Microbiol.">
        <title>The Global Catalogue of Microorganisms (GCM) 10K type strain sequencing project: providing services to taxonomists for standard genome sequencing and annotation.</title>
        <authorList>
            <consortium name="The Broad Institute Genomics Platform"/>
            <consortium name="The Broad Institute Genome Sequencing Center for Infectious Disease"/>
            <person name="Wu L."/>
            <person name="Ma J."/>
        </authorList>
    </citation>
    <scope>NUCLEOTIDE SEQUENCE [LARGE SCALE GENOMIC DNA]</scope>
    <source>
        <strain evidence="3">JCM 17695</strain>
    </source>
</reference>
<comment type="caution">
    <text evidence="2">The sequence shown here is derived from an EMBL/GenBank/DDBJ whole genome shotgun (WGS) entry which is preliminary data.</text>
</comment>
<feature type="transmembrane region" description="Helical" evidence="1">
    <location>
        <begin position="48"/>
        <end position="68"/>
    </location>
</feature>
<feature type="transmembrane region" description="Helical" evidence="1">
    <location>
        <begin position="20"/>
        <end position="42"/>
    </location>
</feature>
<proteinExistence type="predicted"/>
<dbReference type="InterPro" id="IPR019286">
    <property type="entry name" value="DUF2339_TM"/>
</dbReference>
<accession>A0ABW2TJ53</accession>
<keyword evidence="3" id="KW-1185">Reference proteome</keyword>
<evidence type="ECO:0000256" key="1">
    <source>
        <dbReference type="SAM" id="Phobius"/>
    </source>
</evidence>
<keyword evidence="1" id="KW-0472">Membrane</keyword>
<protein>
    <submittedName>
        <fullName evidence="2">DUF2339 domain-containing protein</fullName>
    </submittedName>
</protein>
<keyword evidence="1" id="KW-1133">Transmembrane helix</keyword>
<gene>
    <name evidence="2" type="ORF">ACFQV2_07225</name>
</gene>
<dbReference type="EMBL" id="JBHTEY010000004">
    <property type="protein sequence ID" value="MFC7613429.1"/>
    <property type="molecule type" value="Genomic_DNA"/>
</dbReference>
<keyword evidence="1" id="KW-0812">Transmembrane</keyword>
<organism evidence="2 3">
    <name type="scientific">Actinokineospora soli</name>
    <dbReference type="NCBI Taxonomy" id="1048753"/>
    <lineage>
        <taxon>Bacteria</taxon>
        <taxon>Bacillati</taxon>
        <taxon>Actinomycetota</taxon>
        <taxon>Actinomycetes</taxon>
        <taxon>Pseudonocardiales</taxon>
        <taxon>Pseudonocardiaceae</taxon>
        <taxon>Actinokineospora</taxon>
    </lineage>
</organism>
<feature type="transmembrane region" description="Helical" evidence="1">
    <location>
        <begin position="105"/>
        <end position="123"/>
    </location>
</feature>
<evidence type="ECO:0000313" key="3">
    <source>
        <dbReference type="Proteomes" id="UP001596512"/>
    </source>
</evidence>
<dbReference type="Pfam" id="PF10101">
    <property type="entry name" value="DUF2339"/>
    <property type="match status" value="1"/>
</dbReference>
<dbReference type="Proteomes" id="UP001596512">
    <property type="component" value="Unassembled WGS sequence"/>
</dbReference>
<name>A0ABW2TJ53_9PSEU</name>
<feature type="transmembrane region" description="Helical" evidence="1">
    <location>
        <begin position="80"/>
        <end position="99"/>
    </location>
</feature>
<sequence length="129" mass="12956">MGRVPRGALPPPSAGLTPWLIAGGTALYGAAAFVLTATLLVVPGYTGFLTGHVLVTVSWTVAALVLLAKGIASVPLRVSGLVLVAAAVGKLVLFDLAALDGIARVAVFIAAGLVLLVAGTRYARLVATR</sequence>
<evidence type="ECO:0000313" key="2">
    <source>
        <dbReference type="EMBL" id="MFC7613429.1"/>
    </source>
</evidence>